<evidence type="ECO:0000256" key="1">
    <source>
        <dbReference type="SAM" id="MobiDB-lite"/>
    </source>
</evidence>
<accession>A0ABX1ITH5</accession>
<evidence type="ECO:0000313" key="4">
    <source>
        <dbReference type="Proteomes" id="UP000744032"/>
    </source>
</evidence>
<name>A0ABX1ITH5_STRGB</name>
<dbReference type="SUPFAM" id="SSF47413">
    <property type="entry name" value="lambda repressor-like DNA-binding domains"/>
    <property type="match status" value="1"/>
</dbReference>
<dbReference type="PROSITE" id="PS50943">
    <property type="entry name" value="HTH_CROC1"/>
    <property type="match status" value="1"/>
</dbReference>
<dbReference type="EMBL" id="JAAXMD010000294">
    <property type="protein sequence ID" value="NKQ27581.1"/>
    <property type="molecule type" value="Genomic_DNA"/>
</dbReference>
<dbReference type="Proteomes" id="UP000744032">
    <property type="component" value="Unassembled WGS sequence"/>
</dbReference>
<reference evidence="3 4" key="1">
    <citation type="submission" date="2020-04" db="EMBL/GenBank/DDBJ databases">
        <title>Genome sequence of Streptomyces galbus strain I339.</title>
        <authorList>
            <person name="Silva E.A.N."/>
            <person name="Merces M."/>
            <person name="Castelo Branco A.P.O.T."/>
            <person name="Vasconcelos P.C."/>
            <person name="Costa N.P."/>
            <person name="Marinho G.C.S."/>
            <person name="Oliveira C.J.B."/>
            <person name="Araujo D."/>
            <person name="Rodrigues Junior V.S."/>
            <person name="Almeida R."/>
            <person name="Silva Filho U.R."/>
            <person name="Andrade A.S.A."/>
            <person name="Cibulski S.P."/>
        </authorList>
    </citation>
    <scope>NUCLEOTIDE SEQUENCE [LARGE SCALE GENOMIC DNA]</scope>
    <source>
        <strain evidence="3 4">I339</strain>
    </source>
</reference>
<organism evidence="3 4">
    <name type="scientific">Streptomyces galbus</name>
    <dbReference type="NCBI Taxonomy" id="33898"/>
    <lineage>
        <taxon>Bacteria</taxon>
        <taxon>Bacillati</taxon>
        <taxon>Actinomycetota</taxon>
        <taxon>Actinomycetes</taxon>
        <taxon>Kitasatosporales</taxon>
        <taxon>Streptomycetaceae</taxon>
        <taxon>Streptomyces</taxon>
    </lineage>
</organism>
<feature type="compositionally biased region" description="Basic and acidic residues" evidence="1">
    <location>
        <begin position="155"/>
        <end position="172"/>
    </location>
</feature>
<dbReference type="InterPro" id="IPR001387">
    <property type="entry name" value="Cro/C1-type_HTH"/>
</dbReference>
<dbReference type="CDD" id="cd00093">
    <property type="entry name" value="HTH_XRE"/>
    <property type="match status" value="1"/>
</dbReference>
<proteinExistence type="predicted"/>
<gene>
    <name evidence="3" type="ORF">HF200_25000</name>
</gene>
<evidence type="ECO:0000313" key="3">
    <source>
        <dbReference type="EMBL" id="NKQ27581.1"/>
    </source>
</evidence>
<evidence type="ECO:0000259" key="2">
    <source>
        <dbReference type="PROSITE" id="PS50943"/>
    </source>
</evidence>
<feature type="domain" description="HTH cro/C1-type" evidence="2">
    <location>
        <begin position="65"/>
        <end position="110"/>
    </location>
</feature>
<sequence>MVADESSDYGFSSPMFEFPELEGLPSRDGPRIIRRSLKGRPTPNTVSEALQLIVDDLSANHGVRLSVRQLAEDSGSSPRRVAATLSGERVPTRQELDLLCMALGVSSRDREIIQRFRTREETARAHHITSAVEAGQAAVEEILRDTRVPLSGIRPVRERQQQPARTVRERQPVPKSGQPDPILVSNREELAHVLKAVHVWGGAPSLRELERRSKGVLRRSTISDMLRGTTLPDYERYIVFLKACGIDEPSLDTWVFVWRRLKALEAPGASRWLPGTDSVA</sequence>
<protein>
    <submittedName>
        <fullName evidence="3">Helix-turn-helix transcriptional regulator</fullName>
    </submittedName>
</protein>
<feature type="region of interest" description="Disordered" evidence="1">
    <location>
        <begin position="155"/>
        <end position="182"/>
    </location>
</feature>
<comment type="caution">
    <text evidence="3">The sequence shown here is derived from an EMBL/GenBank/DDBJ whole genome shotgun (WGS) entry which is preliminary data.</text>
</comment>
<dbReference type="InterPro" id="IPR010982">
    <property type="entry name" value="Lambda_DNA-bd_dom_sf"/>
</dbReference>
<dbReference type="RefSeq" id="WP_168375444.1">
    <property type="nucleotide sequence ID" value="NZ_JAAXMD010000294.1"/>
</dbReference>
<keyword evidence="4" id="KW-1185">Reference proteome</keyword>